<keyword evidence="7" id="KW-0479">Metal-binding</keyword>
<keyword evidence="5" id="KW-0645">Protease</keyword>
<keyword evidence="8" id="KW-0547">Nucleotide-binding</keyword>
<dbReference type="Gene3D" id="3.40.50.300">
    <property type="entry name" value="P-loop containing nucleotide triphosphate hydrolases"/>
    <property type="match status" value="1"/>
</dbReference>
<comment type="subcellular location">
    <subcellularLocation>
        <location evidence="2">Mitochondrion membrane</location>
    </subcellularLocation>
</comment>
<dbReference type="PANTHER" id="PTHR23076:SF97">
    <property type="entry name" value="ATP-DEPENDENT ZINC METALLOPROTEASE YME1L1"/>
    <property type="match status" value="1"/>
</dbReference>
<dbReference type="HAMAP" id="MF_01458">
    <property type="entry name" value="FtsH"/>
    <property type="match status" value="1"/>
</dbReference>
<evidence type="ECO:0000313" key="19">
    <source>
        <dbReference type="Proteomes" id="UP000887568"/>
    </source>
</evidence>
<dbReference type="InterPro" id="IPR041569">
    <property type="entry name" value="AAA_lid_3"/>
</dbReference>
<dbReference type="Pfam" id="PF01434">
    <property type="entry name" value="Peptidase_M41"/>
    <property type="match status" value="1"/>
</dbReference>
<evidence type="ECO:0000256" key="6">
    <source>
        <dbReference type="ARBA" id="ARBA00022692"/>
    </source>
</evidence>
<evidence type="ECO:0000256" key="4">
    <source>
        <dbReference type="ARBA" id="ARBA00010550"/>
    </source>
</evidence>
<dbReference type="Pfam" id="PF00004">
    <property type="entry name" value="AAA"/>
    <property type="match status" value="1"/>
</dbReference>
<evidence type="ECO:0000256" key="1">
    <source>
        <dbReference type="ARBA" id="ARBA00001947"/>
    </source>
</evidence>
<keyword evidence="13" id="KW-0482">Metalloprotease</keyword>
<dbReference type="GO" id="GO:0004222">
    <property type="term" value="F:metalloendopeptidase activity"/>
    <property type="evidence" value="ECO:0007669"/>
    <property type="project" value="InterPro"/>
</dbReference>
<dbReference type="NCBIfam" id="TIGR01241">
    <property type="entry name" value="FtsH_fam"/>
    <property type="match status" value="1"/>
</dbReference>
<keyword evidence="15 16" id="KW-0472">Membrane</keyword>
<dbReference type="RefSeq" id="XP_038058220.1">
    <property type="nucleotide sequence ID" value="XM_038202292.1"/>
</dbReference>
<dbReference type="PROSITE" id="PS00674">
    <property type="entry name" value="AAA"/>
    <property type="match status" value="1"/>
</dbReference>
<evidence type="ECO:0000256" key="15">
    <source>
        <dbReference type="ARBA" id="ARBA00023136"/>
    </source>
</evidence>
<feature type="domain" description="AAA+ ATPase" evidence="17">
    <location>
        <begin position="320"/>
        <end position="457"/>
    </location>
</feature>
<dbReference type="SUPFAM" id="SSF52540">
    <property type="entry name" value="P-loop containing nucleoside triphosphate hydrolases"/>
    <property type="match status" value="1"/>
</dbReference>
<dbReference type="InterPro" id="IPR005936">
    <property type="entry name" value="FtsH"/>
</dbReference>
<evidence type="ECO:0000256" key="8">
    <source>
        <dbReference type="ARBA" id="ARBA00022741"/>
    </source>
</evidence>
<dbReference type="GO" id="GO:0006515">
    <property type="term" value="P:protein quality control for misfolded or incompletely synthesized proteins"/>
    <property type="evidence" value="ECO:0007669"/>
    <property type="project" value="TreeGrafter"/>
</dbReference>
<protein>
    <recommendedName>
        <fullName evidence="17">AAA+ ATPase domain-containing protein</fullName>
    </recommendedName>
</protein>
<organism evidence="18 19">
    <name type="scientific">Patiria miniata</name>
    <name type="common">Bat star</name>
    <name type="synonym">Asterina miniata</name>
    <dbReference type="NCBI Taxonomy" id="46514"/>
    <lineage>
        <taxon>Eukaryota</taxon>
        <taxon>Metazoa</taxon>
        <taxon>Echinodermata</taxon>
        <taxon>Eleutherozoa</taxon>
        <taxon>Asterozoa</taxon>
        <taxon>Asteroidea</taxon>
        <taxon>Valvatacea</taxon>
        <taxon>Valvatida</taxon>
        <taxon>Asterinidae</taxon>
        <taxon>Patiria</taxon>
    </lineage>
</organism>
<proteinExistence type="inferred from homology"/>
<dbReference type="GO" id="GO:0007005">
    <property type="term" value="P:mitochondrion organization"/>
    <property type="evidence" value="ECO:0007669"/>
    <property type="project" value="TreeGrafter"/>
</dbReference>
<dbReference type="OrthoDB" id="1413014at2759"/>
<evidence type="ECO:0000259" key="17">
    <source>
        <dbReference type="SMART" id="SM00382"/>
    </source>
</evidence>
<keyword evidence="6 16" id="KW-0812">Transmembrane</keyword>
<dbReference type="InterPro" id="IPR027417">
    <property type="entry name" value="P-loop_NTPase"/>
</dbReference>
<evidence type="ECO:0000256" key="3">
    <source>
        <dbReference type="ARBA" id="ARBA00010044"/>
    </source>
</evidence>
<accession>A0A914A3H1</accession>
<evidence type="ECO:0000256" key="13">
    <source>
        <dbReference type="ARBA" id="ARBA00023049"/>
    </source>
</evidence>
<dbReference type="InterPro" id="IPR003960">
    <property type="entry name" value="ATPase_AAA_CS"/>
</dbReference>
<evidence type="ECO:0000256" key="10">
    <source>
        <dbReference type="ARBA" id="ARBA00022833"/>
    </source>
</evidence>
<dbReference type="GO" id="GO:0004176">
    <property type="term" value="F:ATP-dependent peptidase activity"/>
    <property type="evidence" value="ECO:0007669"/>
    <property type="project" value="InterPro"/>
</dbReference>
<keyword evidence="19" id="KW-1185">Reference proteome</keyword>
<dbReference type="InterPro" id="IPR003593">
    <property type="entry name" value="AAA+_ATPase"/>
</dbReference>
<dbReference type="FunFam" id="1.20.58.760:FF:000002">
    <property type="entry name" value="ATP-dependent zinc metalloprotease FtsH"/>
    <property type="match status" value="1"/>
</dbReference>
<evidence type="ECO:0000256" key="12">
    <source>
        <dbReference type="ARBA" id="ARBA00022989"/>
    </source>
</evidence>
<evidence type="ECO:0000256" key="9">
    <source>
        <dbReference type="ARBA" id="ARBA00022801"/>
    </source>
</evidence>
<dbReference type="FunFam" id="3.40.50.300:FF:000195">
    <property type="entry name" value="ATP-dependent zinc metalloprotease FTSH 11"/>
    <property type="match status" value="1"/>
</dbReference>
<dbReference type="SMART" id="SM00382">
    <property type="entry name" value="AAA"/>
    <property type="match status" value="1"/>
</dbReference>
<dbReference type="Gene3D" id="1.20.58.760">
    <property type="entry name" value="Peptidase M41"/>
    <property type="match status" value="1"/>
</dbReference>
<comment type="similarity">
    <text evidence="3">In the C-terminal section; belongs to the peptidase M41 family.</text>
</comment>
<dbReference type="InterPro" id="IPR003959">
    <property type="entry name" value="ATPase_AAA_core"/>
</dbReference>
<dbReference type="GO" id="GO:0005743">
    <property type="term" value="C:mitochondrial inner membrane"/>
    <property type="evidence" value="ECO:0007669"/>
    <property type="project" value="TreeGrafter"/>
</dbReference>
<dbReference type="GO" id="GO:0016887">
    <property type="term" value="F:ATP hydrolysis activity"/>
    <property type="evidence" value="ECO:0007669"/>
    <property type="project" value="InterPro"/>
</dbReference>
<dbReference type="InterPro" id="IPR000642">
    <property type="entry name" value="Peptidase_M41"/>
</dbReference>
<sequence>MFSVSGVSVQQLLGPLPHLAAVLNSVKATSRDPTAAAWAIRHSRQQQRQSSSRQSTTADAELLESLQNVVLNIKELGTAHLPEDWADSLLAKIPDTQNDASPWKESHMSTHSFFENKNGFPEHLLYSHQPLTSFRERHPLLKHSFSTHGTLQGFYQSRGFKTKRAGTAKNLRSTTASGDASKGVLSSVFQRVTTRDPPVKLSDKLESALASNESRFTDGDSFKIGFVEGYLKGKEEPKKSDRLKTWTTILVIAVLVYLYFKMVSVFARVSIMGPSNVDSMNVKDVSFDDVRGVDEAKNELQDIVSYLMDPEKYTKLGGRLPKGVMLVGSPGTGKTLLARAVAGEANVPFFYASGSDFDNMFVGSGAKRVRDVFGEAKASAPCVVFIDELDSVGGKRVDSPLHPYARQTINQLLAEMDGFKQNEGIVVLAATNFPESLDPALTRPGRFDMKVVVPKPDVKGRTDILKLYMSKVTMSDEVELDALARGTVGFTGADIENLVNQAALQAARLGKDAIDMKDLEYAKDKILMGPERKSAEVDDHSRKITAYHEGGHALVAYYTKGAQNINKATIMPRGPTLGHVSLLPDKDQWNETKSQLMAQMDVCMGGRVAEEIIFGTENITTGASSDFEQATRIARLMVTKFGMSEKLGVMTYSNADEMSMGTGQKPSPETQSLIESEIRVLLKDSYERAKSLLKTHSKEHKQLAEALLRYETLTAEEIGDLFQGK</sequence>
<evidence type="ECO:0000256" key="14">
    <source>
        <dbReference type="ARBA" id="ARBA00023128"/>
    </source>
</evidence>
<dbReference type="EnsemblMetazoa" id="XM_038202292.1">
    <property type="protein sequence ID" value="XP_038058220.1"/>
    <property type="gene ID" value="LOC119729638"/>
</dbReference>
<keyword evidence="9" id="KW-0378">Hydrolase</keyword>
<dbReference type="OMA" id="LHPYARQ"/>
<dbReference type="FunFam" id="1.10.8.60:FF:000001">
    <property type="entry name" value="ATP-dependent zinc metalloprotease FtsH"/>
    <property type="match status" value="1"/>
</dbReference>
<keyword evidence="11" id="KW-0067">ATP-binding</keyword>
<dbReference type="Proteomes" id="UP000887568">
    <property type="component" value="Unplaced"/>
</dbReference>
<comment type="cofactor">
    <cofactor evidence="1">
        <name>Zn(2+)</name>
        <dbReference type="ChEBI" id="CHEBI:29105"/>
    </cofactor>
</comment>
<dbReference type="GO" id="GO:0046872">
    <property type="term" value="F:metal ion binding"/>
    <property type="evidence" value="ECO:0007669"/>
    <property type="project" value="UniProtKB-KW"/>
</dbReference>
<evidence type="ECO:0000256" key="2">
    <source>
        <dbReference type="ARBA" id="ARBA00004325"/>
    </source>
</evidence>
<evidence type="ECO:0000256" key="16">
    <source>
        <dbReference type="SAM" id="Phobius"/>
    </source>
</evidence>
<keyword evidence="14" id="KW-0496">Mitochondrion</keyword>
<dbReference type="CDD" id="cd19501">
    <property type="entry name" value="RecA-like_FtsH"/>
    <property type="match status" value="1"/>
</dbReference>
<dbReference type="CTD" id="10730"/>
<dbReference type="Pfam" id="PF17862">
    <property type="entry name" value="AAA_lid_3"/>
    <property type="match status" value="1"/>
</dbReference>
<dbReference type="GO" id="GO:0005524">
    <property type="term" value="F:ATP binding"/>
    <property type="evidence" value="ECO:0007669"/>
    <property type="project" value="UniProtKB-KW"/>
</dbReference>
<keyword evidence="12 16" id="KW-1133">Transmembrane helix</keyword>
<evidence type="ECO:0000256" key="5">
    <source>
        <dbReference type="ARBA" id="ARBA00022670"/>
    </source>
</evidence>
<feature type="transmembrane region" description="Helical" evidence="16">
    <location>
        <begin position="243"/>
        <end position="260"/>
    </location>
</feature>
<name>A0A914A3H1_PATMI</name>
<dbReference type="Gene3D" id="1.10.8.60">
    <property type="match status" value="1"/>
</dbReference>
<reference evidence="18" key="1">
    <citation type="submission" date="2022-11" db="UniProtKB">
        <authorList>
            <consortium name="EnsemblMetazoa"/>
        </authorList>
    </citation>
    <scope>IDENTIFICATION</scope>
</reference>
<comment type="similarity">
    <text evidence="4">In the N-terminal section; belongs to the AAA ATPase family.</text>
</comment>
<keyword evidence="10" id="KW-0862">Zinc</keyword>
<dbReference type="SUPFAM" id="SSF140990">
    <property type="entry name" value="FtsH protease domain-like"/>
    <property type="match status" value="1"/>
</dbReference>
<dbReference type="GeneID" id="119729638"/>
<dbReference type="PANTHER" id="PTHR23076">
    <property type="entry name" value="METALLOPROTEASE M41 FTSH"/>
    <property type="match status" value="1"/>
</dbReference>
<evidence type="ECO:0000256" key="7">
    <source>
        <dbReference type="ARBA" id="ARBA00022723"/>
    </source>
</evidence>
<evidence type="ECO:0000313" key="18">
    <source>
        <dbReference type="EnsemblMetazoa" id="XP_038058220.1"/>
    </source>
</evidence>
<evidence type="ECO:0000256" key="11">
    <source>
        <dbReference type="ARBA" id="ARBA00022840"/>
    </source>
</evidence>
<dbReference type="AlphaFoldDB" id="A0A914A3H1"/>
<dbReference type="InterPro" id="IPR037219">
    <property type="entry name" value="Peptidase_M41-like"/>
</dbReference>